<dbReference type="EC" id="7.2.2.10" evidence="3"/>
<keyword evidence="4" id="KW-0813">Transport</keyword>
<dbReference type="EMBL" id="MSPR01000003">
    <property type="protein sequence ID" value="ONK30660.1"/>
    <property type="molecule type" value="Genomic_DNA"/>
</dbReference>
<dbReference type="FunFam" id="3.40.1110.10:FF:000053">
    <property type="entry name" value="Cation-transporting ATPase, E1-E2 family"/>
    <property type="match status" value="1"/>
</dbReference>
<dbReference type="Gene3D" id="3.40.50.1000">
    <property type="entry name" value="HAD superfamily/HAD-like"/>
    <property type="match status" value="1"/>
</dbReference>
<dbReference type="Gene3D" id="1.20.1110.10">
    <property type="entry name" value="Calcium-transporting ATPase, transmembrane domain"/>
    <property type="match status" value="1"/>
</dbReference>
<organism evidence="20 22">
    <name type="scientific">Streptococcus azizii</name>
    <dbReference type="NCBI Taxonomy" id="1579424"/>
    <lineage>
        <taxon>Bacteria</taxon>
        <taxon>Bacillati</taxon>
        <taxon>Bacillota</taxon>
        <taxon>Bacilli</taxon>
        <taxon>Lactobacillales</taxon>
        <taxon>Streptococcaceae</taxon>
        <taxon>Streptococcus</taxon>
    </lineage>
</organism>
<name>A0AB36JT24_9STRE</name>
<dbReference type="AlphaFoldDB" id="A0AB36JT24"/>
<evidence type="ECO:0000256" key="17">
    <source>
        <dbReference type="ARBA" id="ARBA00048694"/>
    </source>
</evidence>
<keyword evidence="23" id="KW-1185">Reference proteome</keyword>
<dbReference type="InterPro" id="IPR059000">
    <property type="entry name" value="ATPase_P-type_domA"/>
</dbReference>
<evidence type="ECO:0000313" key="22">
    <source>
        <dbReference type="Proteomes" id="UP000188600"/>
    </source>
</evidence>
<keyword evidence="13" id="KW-1278">Translocase</keyword>
<keyword evidence="14 18" id="KW-1133">Transmembrane helix</keyword>
<dbReference type="SUPFAM" id="SSF81660">
    <property type="entry name" value="Metal cation-transporting ATPase, ATP-binding domain N"/>
    <property type="match status" value="1"/>
</dbReference>
<dbReference type="Pfam" id="PF13246">
    <property type="entry name" value="Cation_ATPase"/>
    <property type="match status" value="1"/>
</dbReference>
<dbReference type="GO" id="GO:0140352">
    <property type="term" value="P:export from cell"/>
    <property type="evidence" value="ECO:0007669"/>
    <property type="project" value="UniProtKB-ARBA"/>
</dbReference>
<evidence type="ECO:0000256" key="9">
    <source>
        <dbReference type="ARBA" id="ARBA00022723"/>
    </source>
</evidence>
<feature type="transmembrane region" description="Helical" evidence="18">
    <location>
        <begin position="791"/>
        <end position="812"/>
    </location>
</feature>
<dbReference type="GO" id="GO:0016887">
    <property type="term" value="F:ATP hydrolysis activity"/>
    <property type="evidence" value="ECO:0007669"/>
    <property type="project" value="InterPro"/>
</dbReference>
<evidence type="ECO:0000313" key="21">
    <source>
        <dbReference type="EMBL" id="ONK30660.1"/>
    </source>
</evidence>
<keyword evidence="8 18" id="KW-0812">Transmembrane</keyword>
<dbReference type="Pfam" id="PF00689">
    <property type="entry name" value="Cation_ATPase_C"/>
    <property type="match status" value="1"/>
</dbReference>
<evidence type="ECO:0000256" key="6">
    <source>
        <dbReference type="ARBA" id="ARBA00022553"/>
    </source>
</evidence>
<keyword evidence="12" id="KW-0067">ATP-binding</keyword>
<feature type="transmembrane region" description="Helical" evidence="18">
    <location>
        <begin position="832"/>
        <end position="852"/>
    </location>
</feature>
<evidence type="ECO:0000256" key="16">
    <source>
        <dbReference type="ARBA" id="ARBA00023136"/>
    </source>
</evidence>
<keyword evidence="15" id="KW-0406">Ion transport</keyword>
<dbReference type="SFLD" id="SFLDF00027">
    <property type="entry name" value="p-type_atpase"/>
    <property type="match status" value="1"/>
</dbReference>
<keyword evidence="16 18" id="KW-0472">Membrane</keyword>
<evidence type="ECO:0000256" key="11">
    <source>
        <dbReference type="ARBA" id="ARBA00022837"/>
    </source>
</evidence>
<keyword evidence="10" id="KW-0547">Nucleotide-binding</keyword>
<dbReference type="FunFam" id="2.70.150.10:FF:000016">
    <property type="entry name" value="Calcium-transporting P-type ATPase putative"/>
    <property type="match status" value="1"/>
</dbReference>
<dbReference type="InterPro" id="IPR023299">
    <property type="entry name" value="ATPase_P-typ_cyto_dom_N"/>
</dbReference>
<evidence type="ECO:0000256" key="2">
    <source>
        <dbReference type="ARBA" id="ARBA00005675"/>
    </source>
</evidence>
<dbReference type="InterPro" id="IPR008250">
    <property type="entry name" value="ATPase_P-typ_transduc_dom_A_sf"/>
</dbReference>
<keyword evidence="11" id="KW-0106">Calcium</keyword>
<protein>
    <recommendedName>
        <fullName evidence="3">P-type Ca(2+) transporter</fullName>
        <ecNumber evidence="3">7.2.2.10</ecNumber>
    </recommendedName>
</protein>
<dbReference type="GO" id="GO:0005388">
    <property type="term" value="F:P-type calcium transporter activity"/>
    <property type="evidence" value="ECO:0007669"/>
    <property type="project" value="UniProtKB-EC"/>
</dbReference>
<dbReference type="InterPro" id="IPR006068">
    <property type="entry name" value="ATPase_P-typ_cation-transptr_C"/>
</dbReference>
<evidence type="ECO:0000256" key="4">
    <source>
        <dbReference type="ARBA" id="ARBA00022448"/>
    </source>
</evidence>
<dbReference type="InterPro" id="IPR023214">
    <property type="entry name" value="HAD_sf"/>
</dbReference>
<dbReference type="Proteomes" id="UP000188600">
    <property type="component" value="Unassembled WGS sequence"/>
</dbReference>
<keyword evidence="5" id="KW-1003">Cell membrane</keyword>
<dbReference type="PRINTS" id="PR00119">
    <property type="entry name" value="CATATPASE"/>
</dbReference>
<dbReference type="SUPFAM" id="SSF81665">
    <property type="entry name" value="Calcium ATPase, transmembrane domain M"/>
    <property type="match status" value="1"/>
</dbReference>
<dbReference type="SUPFAM" id="SSF81653">
    <property type="entry name" value="Calcium ATPase, transduction domain A"/>
    <property type="match status" value="1"/>
</dbReference>
<evidence type="ECO:0000256" key="8">
    <source>
        <dbReference type="ARBA" id="ARBA00022692"/>
    </source>
</evidence>
<dbReference type="NCBIfam" id="TIGR01494">
    <property type="entry name" value="ATPase_P-type"/>
    <property type="match status" value="3"/>
</dbReference>
<keyword evidence="6" id="KW-0597">Phosphoprotein</keyword>
<comment type="catalytic activity">
    <reaction evidence="17">
        <text>Ca(2+)(in) + ATP + H2O = Ca(2+)(out) + ADP + phosphate + H(+)</text>
        <dbReference type="Rhea" id="RHEA:18105"/>
        <dbReference type="ChEBI" id="CHEBI:15377"/>
        <dbReference type="ChEBI" id="CHEBI:15378"/>
        <dbReference type="ChEBI" id="CHEBI:29108"/>
        <dbReference type="ChEBI" id="CHEBI:30616"/>
        <dbReference type="ChEBI" id="CHEBI:43474"/>
        <dbReference type="ChEBI" id="CHEBI:456216"/>
        <dbReference type="EC" id="7.2.2.10"/>
    </reaction>
</comment>
<proteinExistence type="inferred from homology"/>
<dbReference type="SFLD" id="SFLDS00003">
    <property type="entry name" value="Haloacid_Dehalogenase"/>
    <property type="match status" value="1"/>
</dbReference>
<dbReference type="GO" id="GO:0005886">
    <property type="term" value="C:plasma membrane"/>
    <property type="evidence" value="ECO:0007669"/>
    <property type="project" value="UniProtKB-SubCell"/>
</dbReference>
<dbReference type="InterPro" id="IPR044492">
    <property type="entry name" value="P_typ_ATPase_HD_dom"/>
</dbReference>
<evidence type="ECO:0000256" key="12">
    <source>
        <dbReference type="ARBA" id="ARBA00022840"/>
    </source>
</evidence>
<dbReference type="SMART" id="SM00831">
    <property type="entry name" value="Cation_ATPase_N"/>
    <property type="match status" value="1"/>
</dbReference>
<accession>A0AB36JT24</accession>
<dbReference type="Pfam" id="PF00122">
    <property type="entry name" value="E1-E2_ATPase"/>
    <property type="match status" value="1"/>
</dbReference>
<dbReference type="SUPFAM" id="SSF56784">
    <property type="entry name" value="HAD-like"/>
    <property type="match status" value="1"/>
</dbReference>
<dbReference type="InterPro" id="IPR018303">
    <property type="entry name" value="ATPase_P-typ_P_site"/>
</dbReference>
<feature type="domain" description="Cation-transporting P-type ATPase N-terminal" evidence="19">
    <location>
        <begin position="9"/>
        <end position="82"/>
    </location>
</feature>
<dbReference type="GO" id="GO:0046872">
    <property type="term" value="F:metal ion binding"/>
    <property type="evidence" value="ECO:0007669"/>
    <property type="project" value="UniProtKB-KW"/>
</dbReference>
<dbReference type="InterPro" id="IPR036412">
    <property type="entry name" value="HAD-like_sf"/>
</dbReference>
<evidence type="ECO:0000256" key="5">
    <source>
        <dbReference type="ARBA" id="ARBA00022475"/>
    </source>
</evidence>
<comment type="similarity">
    <text evidence="2">Belongs to the cation transport ATPase (P-type) (TC 3.A.3) family. Type IIA subfamily.</text>
</comment>
<sequence>MSTEQKRRAVYTQEADLVLRELDASEQGLTSSEAKKRLETYGRNELEEGEKRSLLTKFLEQFKDLMIIILLIAAILSVVTSGGEDIADAIIILAVVIINAIFGVYQEGKAEEAIEALKSMSSPAARVLRDGHMTEIDSKELVPGDIVSLEAGDVVPADMRLLEANSLKIEEAALTGESVPVEKDVRVLVAEDAGIGDRVNMAFQNSNVTYGRGLGVVVNTGMFTEVGHIAGMLQEADETDTPLKQNLNNLSKVLTYVILVIAAITFAVAVFIRGEHPLTGLLTSVALAVAAIPEGLPAIVTIVLSLGTQVLAKRHSIVRKLPAVETLGSTEIIASDKTGTLTMNKMTVEKVYYNNHLVDAKEAIEAGLDLPLLGAVVLANDTKIDADGKLIGDPTETAFIQYALDKEYDVKAFLDQYPRVAELPFDSDRKLMSTVHPLPDGKFFVAVKGAPDQLLQRARMVDVAGSILPITDEVAAAIQATNSDMAHQALRVLAGAYKIIDSIPEEITTETLESDLIFTGLIGMIDPERAEAAEAVRIAKEAGIRPIMITGDHQDTAEAIAKRLGIIDAHDTEGHVLTGAELNSLSDEEFEQVVGQYSVYARVSPEHKVRIVKAWQNQGKVVAMTGDGVNDAPALKTADIGIGMGITGTEVSKGASDMVLADDNFATIIVAVEEGRKVFSNIQKTIQYLLSANTAEVLTIFLATLFGWDVLKPVHLLWINLVTDTFPAIALGVEPAEPGVMGHKPRGRNSSFFSGGVLSSIIYQGVLQGALVLAVYGYAIANPVHAGDKAIHADALTMAFATLGLIQLFHAYNVKSVYQSILTVGPFKSKTFNWSILVSFVLLAATIVIEPLEAIFHVTHLDLSQWAVVLIGSFSMIIIVELVKFVQRKLGIDKNAI</sequence>
<dbReference type="Proteomes" id="UP000188946">
    <property type="component" value="Unassembled WGS sequence"/>
</dbReference>
<feature type="transmembrane region" description="Helical" evidence="18">
    <location>
        <begin position="284"/>
        <end position="312"/>
    </location>
</feature>
<keyword evidence="7" id="KW-0109">Calcium transport</keyword>
<feature type="transmembrane region" description="Helical" evidence="18">
    <location>
        <begin position="86"/>
        <end position="105"/>
    </location>
</feature>
<reference evidence="22 23" key="1">
    <citation type="submission" date="2016-12" db="EMBL/GenBank/DDBJ databases">
        <authorList>
            <person name="Gulvik C.A."/>
        </authorList>
    </citation>
    <scope>NUCLEOTIDE SEQUENCE [LARGE SCALE GENOMIC DNA]</scope>
    <source>
        <strain evidence="21 23">12-5202</strain>
        <strain evidence="20 22">12-5291</strain>
    </source>
</reference>
<evidence type="ECO:0000256" key="18">
    <source>
        <dbReference type="SAM" id="Phobius"/>
    </source>
</evidence>
<dbReference type="InterPro" id="IPR001757">
    <property type="entry name" value="P_typ_ATPase"/>
</dbReference>
<comment type="subcellular location">
    <subcellularLocation>
        <location evidence="1">Cell membrane</location>
        <topology evidence="1">Multi-pass membrane protein</topology>
    </subcellularLocation>
</comment>
<dbReference type="Gene3D" id="3.40.1110.10">
    <property type="entry name" value="Calcium-transporting ATPase, cytoplasmic domain N"/>
    <property type="match status" value="1"/>
</dbReference>
<gene>
    <name evidence="21" type="ORF">BVE84_02730</name>
    <name evidence="20" type="ORF">BVE86_01420</name>
</gene>
<dbReference type="GO" id="GO:0005524">
    <property type="term" value="F:ATP binding"/>
    <property type="evidence" value="ECO:0007669"/>
    <property type="project" value="UniProtKB-KW"/>
</dbReference>
<feature type="transmembrane region" description="Helical" evidence="18">
    <location>
        <begin position="753"/>
        <end position="779"/>
    </location>
</feature>
<feature type="transmembrane region" description="Helical" evidence="18">
    <location>
        <begin position="864"/>
        <end position="883"/>
    </location>
</feature>
<feature type="transmembrane region" description="Helical" evidence="18">
    <location>
        <begin position="253"/>
        <end position="272"/>
    </location>
</feature>
<dbReference type="Pfam" id="PF00690">
    <property type="entry name" value="Cation_ATPase_N"/>
    <property type="match status" value="1"/>
</dbReference>
<dbReference type="Gene3D" id="2.70.150.10">
    <property type="entry name" value="Calcium-transporting ATPase, cytoplasmic transduction domain A"/>
    <property type="match status" value="1"/>
</dbReference>
<evidence type="ECO:0000313" key="23">
    <source>
        <dbReference type="Proteomes" id="UP000188946"/>
    </source>
</evidence>
<dbReference type="PRINTS" id="PR00120">
    <property type="entry name" value="HATPASE"/>
</dbReference>
<evidence type="ECO:0000313" key="20">
    <source>
        <dbReference type="EMBL" id="ONK29177.1"/>
    </source>
</evidence>
<evidence type="ECO:0000256" key="13">
    <source>
        <dbReference type="ARBA" id="ARBA00022967"/>
    </source>
</evidence>
<dbReference type="RefSeq" id="WP_076995556.1">
    <property type="nucleotide sequence ID" value="NZ_MSPR01000003.1"/>
</dbReference>
<dbReference type="FunFam" id="3.40.50.1000:FF:000028">
    <property type="entry name" value="Calcium-transporting P-type ATPase, putative"/>
    <property type="match status" value="1"/>
</dbReference>
<dbReference type="PROSITE" id="PS00154">
    <property type="entry name" value="ATPASE_E1_E2"/>
    <property type="match status" value="1"/>
</dbReference>
<evidence type="ECO:0000256" key="14">
    <source>
        <dbReference type="ARBA" id="ARBA00022989"/>
    </source>
</evidence>
<dbReference type="PANTHER" id="PTHR42861">
    <property type="entry name" value="CALCIUM-TRANSPORTING ATPASE"/>
    <property type="match status" value="1"/>
</dbReference>
<comment type="caution">
    <text evidence="20">The sequence shown here is derived from an EMBL/GenBank/DDBJ whole genome shotgun (WGS) entry which is preliminary data.</text>
</comment>
<feature type="transmembrane region" description="Helical" evidence="18">
    <location>
        <begin position="62"/>
        <end position="80"/>
    </location>
</feature>
<evidence type="ECO:0000256" key="7">
    <source>
        <dbReference type="ARBA" id="ARBA00022568"/>
    </source>
</evidence>
<evidence type="ECO:0000256" key="1">
    <source>
        <dbReference type="ARBA" id="ARBA00004651"/>
    </source>
</evidence>
<dbReference type="EMBL" id="MSPT01000002">
    <property type="protein sequence ID" value="ONK29177.1"/>
    <property type="molecule type" value="Genomic_DNA"/>
</dbReference>
<dbReference type="SFLD" id="SFLDG00002">
    <property type="entry name" value="C1.7:_P-type_atpase_like"/>
    <property type="match status" value="1"/>
</dbReference>
<evidence type="ECO:0000256" key="3">
    <source>
        <dbReference type="ARBA" id="ARBA00012790"/>
    </source>
</evidence>
<evidence type="ECO:0000256" key="15">
    <source>
        <dbReference type="ARBA" id="ARBA00023065"/>
    </source>
</evidence>
<evidence type="ECO:0000259" key="19">
    <source>
        <dbReference type="SMART" id="SM00831"/>
    </source>
</evidence>
<keyword evidence="9" id="KW-0479">Metal-binding</keyword>
<dbReference type="InterPro" id="IPR004014">
    <property type="entry name" value="ATPase_P-typ_cation-transptr_N"/>
</dbReference>
<evidence type="ECO:0000256" key="10">
    <source>
        <dbReference type="ARBA" id="ARBA00022741"/>
    </source>
</evidence>
<dbReference type="InterPro" id="IPR023298">
    <property type="entry name" value="ATPase_P-typ_TM_dom_sf"/>
</dbReference>